<dbReference type="CDD" id="cd12797">
    <property type="entry name" value="M23_peptidase"/>
    <property type="match status" value="1"/>
</dbReference>
<dbReference type="OrthoDB" id="9815245at2"/>
<dbReference type="PANTHER" id="PTHR21666">
    <property type="entry name" value="PEPTIDASE-RELATED"/>
    <property type="match status" value="1"/>
</dbReference>
<evidence type="ECO:0000256" key="3">
    <source>
        <dbReference type="ARBA" id="ARBA00022723"/>
    </source>
</evidence>
<dbReference type="Gene3D" id="2.70.70.10">
    <property type="entry name" value="Glucose Permease (Domain IIA)"/>
    <property type="match status" value="1"/>
</dbReference>
<dbReference type="InterPro" id="IPR016047">
    <property type="entry name" value="M23ase_b-sheet_dom"/>
</dbReference>
<keyword evidence="5" id="KW-0862">Zinc</keyword>
<dbReference type="KEGG" id="deo:CAY53_07560"/>
<organism evidence="9 10">
    <name type="scientific">Desulfobulbus oralis</name>
    <dbReference type="NCBI Taxonomy" id="1986146"/>
    <lineage>
        <taxon>Bacteria</taxon>
        <taxon>Pseudomonadati</taxon>
        <taxon>Thermodesulfobacteriota</taxon>
        <taxon>Desulfobulbia</taxon>
        <taxon>Desulfobulbales</taxon>
        <taxon>Desulfobulbaceae</taxon>
        <taxon>Desulfobulbus</taxon>
    </lineage>
</organism>
<dbReference type="GO" id="GO:0004222">
    <property type="term" value="F:metalloendopeptidase activity"/>
    <property type="evidence" value="ECO:0007669"/>
    <property type="project" value="TreeGrafter"/>
</dbReference>
<evidence type="ECO:0000313" key="9">
    <source>
        <dbReference type="EMBL" id="AVD71339.1"/>
    </source>
</evidence>
<dbReference type="SUPFAM" id="SSF51261">
    <property type="entry name" value="Duplicated hybrid motif"/>
    <property type="match status" value="1"/>
</dbReference>
<dbReference type="Pfam" id="PF01551">
    <property type="entry name" value="Peptidase_M23"/>
    <property type="match status" value="1"/>
</dbReference>
<proteinExistence type="predicted"/>
<evidence type="ECO:0000256" key="4">
    <source>
        <dbReference type="ARBA" id="ARBA00022801"/>
    </source>
</evidence>
<evidence type="ECO:0000256" key="2">
    <source>
        <dbReference type="ARBA" id="ARBA00022670"/>
    </source>
</evidence>
<feature type="region of interest" description="Disordered" evidence="7">
    <location>
        <begin position="130"/>
        <end position="210"/>
    </location>
</feature>
<dbReference type="AlphaFoldDB" id="A0A2L1GNT9"/>
<evidence type="ECO:0000256" key="1">
    <source>
        <dbReference type="ARBA" id="ARBA00001947"/>
    </source>
</evidence>
<reference evidence="9 10" key="1">
    <citation type="journal article" date="2018" name="MBio">
        <title>Insights into the evolution of host association through the isolation and characterization of a novel human periodontal pathobiont, Desulfobulbus oralis.</title>
        <authorList>
            <person name="Cross K.L."/>
            <person name="Chirania P."/>
            <person name="Xiong W."/>
            <person name="Beall C.J."/>
            <person name="Elkins J.G."/>
            <person name="Giannone R.J."/>
            <person name="Griffen A.L."/>
            <person name="Guss A.M."/>
            <person name="Hettich R.L."/>
            <person name="Joshi S.S."/>
            <person name="Mokrzan E.M."/>
            <person name="Martin R.K."/>
            <person name="Zhulin I.B."/>
            <person name="Leys E.J."/>
            <person name="Podar M."/>
        </authorList>
    </citation>
    <scope>NUCLEOTIDE SEQUENCE [LARGE SCALE GENOMIC DNA]</scope>
    <source>
        <strain evidence="9 10">ORNL</strain>
    </source>
</reference>
<keyword evidence="4" id="KW-0378">Hydrolase</keyword>
<accession>A0A2L1GNT9</accession>
<dbReference type="InterPro" id="IPR011055">
    <property type="entry name" value="Dup_hybrid_motif"/>
</dbReference>
<protein>
    <recommendedName>
        <fullName evidence="8">M23ase beta-sheet core domain-containing protein</fullName>
    </recommendedName>
</protein>
<evidence type="ECO:0000256" key="6">
    <source>
        <dbReference type="ARBA" id="ARBA00023049"/>
    </source>
</evidence>
<dbReference type="GO" id="GO:0006508">
    <property type="term" value="P:proteolysis"/>
    <property type="evidence" value="ECO:0007669"/>
    <property type="project" value="UniProtKB-KW"/>
</dbReference>
<evidence type="ECO:0000259" key="8">
    <source>
        <dbReference type="Pfam" id="PF01551"/>
    </source>
</evidence>
<feature type="compositionally biased region" description="Basic and acidic residues" evidence="7">
    <location>
        <begin position="134"/>
        <end position="152"/>
    </location>
</feature>
<dbReference type="PANTHER" id="PTHR21666:SF288">
    <property type="entry name" value="CELL DIVISION PROTEIN YTFB"/>
    <property type="match status" value="1"/>
</dbReference>
<gene>
    <name evidence="9" type="ORF">CAY53_07560</name>
</gene>
<keyword evidence="3" id="KW-0479">Metal-binding</keyword>
<dbReference type="GO" id="GO:0046872">
    <property type="term" value="F:metal ion binding"/>
    <property type="evidence" value="ECO:0007669"/>
    <property type="project" value="UniProtKB-KW"/>
</dbReference>
<keyword evidence="10" id="KW-1185">Reference proteome</keyword>
<evidence type="ECO:0000313" key="10">
    <source>
        <dbReference type="Proteomes" id="UP000239867"/>
    </source>
</evidence>
<dbReference type="Proteomes" id="UP000239867">
    <property type="component" value="Chromosome"/>
</dbReference>
<evidence type="ECO:0000256" key="5">
    <source>
        <dbReference type="ARBA" id="ARBA00022833"/>
    </source>
</evidence>
<evidence type="ECO:0000256" key="7">
    <source>
        <dbReference type="SAM" id="MobiDB-lite"/>
    </source>
</evidence>
<dbReference type="InterPro" id="IPR050570">
    <property type="entry name" value="Cell_wall_metabolism_enzyme"/>
</dbReference>
<dbReference type="EMBL" id="CP021255">
    <property type="protein sequence ID" value="AVD71339.1"/>
    <property type="molecule type" value="Genomic_DNA"/>
</dbReference>
<comment type="cofactor">
    <cofactor evidence="1">
        <name>Zn(2+)</name>
        <dbReference type="ChEBI" id="CHEBI:29105"/>
    </cofactor>
</comment>
<sequence length="412" mass="44095">MMTVWRPWPNCLPTASSRADSKPACIPPTVPRAVLHCPRPVRGQPVLFFAGELCPGERRMRETMQGYFMGDQQQNSQGSRTWEKSCRLFCSFALAAGVLLLPSGLYAAPNITQGAKKAARPSSIAVVSKTAVKQRADKSKKSAKVAKADKSSRKQGARVHSDKGKVAAKQAKAGRSHGNGGRHIAGQTKGGKNPSPVQSRGRVVAEPTLASGEGPFLKRRAILSEQTRLANTLQTQLGVEVQEDPGHSGGLFIAPPATGTDHAAKAMDLLANLPLGEPVDPALSSISSGFGIRKDPFNGRRAFHEGIDFRAKTGTPVRSTGKGRVVGSGYSPDYGEHIIVSHGMGYETMFAHLSKRLVRVGDEIEPGMLIGLVGNSGRSTGAHLHYEIRYQGAPINPTDYVQATQQARLQKK</sequence>
<name>A0A2L1GNT9_9BACT</name>
<keyword evidence="6" id="KW-0482">Metalloprotease</keyword>
<keyword evidence="2" id="KW-0645">Protease</keyword>
<feature type="domain" description="M23ase beta-sheet core" evidence="8">
    <location>
        <begin position="303"/>
        <end position="397"/>
    </location>
</feature>